<dbReference type="KEGG" id="dao:Desac_2205"/>
<dbReference type="OrthoDB" id="9763014at2"/>
<keyword evidence="4" id="KW-0456">Lyase</keyword>
<dbReference type="STRING" id="880072.Desac_2205"/>
<comment type="subcellular location">
    <subcellularLocation>
        <location evidence="1">Periplasm</location>
    </subcellularLocation>
</comment>
<feature type="domain" description="Heparinase II/III-like C-terminal" evidence="6">
    <location>
        <begin position="417"/>
        <end position="634"/>
    </location>
</feature>
<evidence type="ECO:0000256" key="2">
    <source>
        <dbReference type="ARBA" id="ARBA00022729"/>
    </source>
</evidence>
<dbReference type="EMBL" id="CP002629">
    <property type="protein sequence ID" value="AEB10034.1"/>
    <property type="molecule type" value="Genomic_DNA"/>
</dbReference>
<dbReference type="AlphaFoldDB" id="F2NDG8"/>
<accession>F2NDG8</accession>
<dbReference type="InterPro" id="IPR008929">
    <property type="entry name" value="Chondroitin_lyas"/>
</dbReference>
<dbReference type="GO" id="GO:0042597">
    <property type="term" value="C:periplasmic space"/>
    <property type="evidence" value="ECO:0007669"/>
    <property type="project" value="UniProtKB-SubCell"/>
</dbReference>
<dbReference type="HOGENOM" id="CLU_022012_0_1_7"/>
<evidence type="ECO:0000256" key="1">
    <source>
        <dbReference type="ARBA" id="ARBA00004418"/>
    </source>
</evidence>
<dbReference type="Proteomes" id="UP000000483">
    <property type="component" value="Chromosome"/>
</dbReference>
<evidence type="ECO:0000256" key="5">
    <source>
        <dbReference type="SAM" id="MobiDB-lite"/>
    </source>
</evidence>
<evidence type="ECO:0000256" key="4">
    <source>
        <dbReference type="ARBA" id="ARBA00023239"/>
    </source>
</evidence>
<dbReference type="Pfam" id="PF16889">
    <property type="entry name" value="Hepar_II_III_N"/>
    <property type="match status" value="1"/>
</dbReference>
<keyword evidence="9" id="KW-1185">Reference proteome</keyword>
<proteinExistence type="predicted"/>
<evidence type="ECO:0000313" key="8">
    <source>
        <dbReference type="EMBL" id="AEB10034.1"/>
    </source>
</evidence>
<feature type="compositionally biased region" description="Basic and acidic residues" evidence="5">
    <location>
        <begin position="153"/>
        <end position="173"/>
    </location>
</feature>
<dbReference type="Gene3D" id="2.70.98.70">
    <property type="match status" value="1"/>
</dbReference>
<dbReference type="PANTHER" id="PTHR39210">
    <property type="entry name" value="HEPARIN-SULFATE LYASE"/>
    <property type="match status" value="1"/>
</dbReference>
<gene>
    <name evidence="8" type="ordered locus">Desac_2205</name>
</gene>
<evidence type="ECO:0000259" key="6">
    <source>
        <dbReference type="Pfam" id="PF07940"/>
    </source>
</evidence>
<evidence type="ECO:0000259" key="7">
    <source>
        <dbReference type="Pfam" id="PF16889"/>
    </source>
</evidence>
<dbReference type="eggNOG" id="COG5360">
    <property type="taxonomic scope" value="Bacteria"/>
</dbReference>
<protein>
    <submittedName>
        <fullName evidence="8">Heparinase II/III family protein</fullName>
    </submittedName>
</protein>
<feature type="domain" description="Heparin-sulfate lyase N-terminal" evidence="7">
    <location>
        <begin position="195"/>
        <end position="336"/>
    </location>
</feature>
<dbReference type="InterPro" id="IPR012480">
    <property type="entry name" value="Hepar_II_III_C"/>
</dbReference>
<dbReference type="InterPro" id="IPR031680">
    <property type="entry name" value="Hepar_II_III_N"/>
</dbReference>
<dbReference type="GO" id="GO:0016829">
    <property type="term" value="F:lyase activity"/>
    <property type="evidence" value="ECO:0007669"/>
    <property type="project" value="UniProtKB-KW"/>
</dbReference>
<keyword evidence="2" id="KW-0732">Signal</keyword>
<reference evidence="8 9" key="1">
    <citation type="journal article" date="2011" name="Stand. Genomic Sci.">
        <title>Complete genome sequence of the acetate-degrading sulfate reducer Desulfobacca acetoxidans type strain (ASRB2).</title>
        <authorList>
            <person name="Goker M."/>
            <person name="Teshima H."/>
            <person name="Lapidus A."/>
            <person name="Nolan M."/>
            <person name="Lucas S."/>
            <person name="Hammon N."/>
            <person name="Deshpande S."/>
            <person name="Cheng J.F."/>
            <person name="Tapia R."/>
            <person name="Han C."/>
            <person name="Goodwin L."/>
            <person name="Pitluck S."/>
            <person name="Huntemann M."/>
            <person name="Liolios K."/>
            <person name="Ivanova N."/>
            <person name="Pagani I."/>
            <person name="Mavromatis K."/>
            <person name="Ovchinikova G."/>
            <person name="Pati A."/>
            <person name="Chen A."/>
            <person name="Palaniappan K."/>
            <person name="Land M."/>
            <person name="Hauser L."/>
            <person name="Brambilla E.M."/>
            <person name="Rohde M."/>
            <person name="Spring S."/>
            <person name="Detter J.C."/>
            <person name="Woyke T."/>
            <person name="Bristow J."/>
            <person name="Eisen J.A."/>
            <person name="Markowitz V."/>
            <person name="Hugenholtz P."/>
            <person name="Kyrpides N.C."/>
            <person name="Klenk H.P."/>
        </authorList>
    </citation>
    <scope>NUCLEOTIDE SEQUENCE [LARGE SCALE GENOMIC DNA]</scope>
    <source>
        <strain evidence="9">ATCC 700848 / DSM 11109 / ASRB2</strain>
    </source>
</reference>
<organism evidence="8 9">
    <name type="scientific">Desulfobacca acetoxidans (strain ATCC 700848 / DSM 11109 / ASRB2)</name>
    <dbReference type="NCBI Taxonomy" id="880072"/>
    <lineage>
        <taxon>Bacteria</taxon>
        <taxon>Pseudomonadati</taxon>
        <taxon>Thermodesulfobacteriota</taxon>
        <taxon>Desulfobaccia</taxon>
        <taxon>Desulfobaccales</taxon>
        <taxon>Desulfobaccaceae</taxon>
        <taxon>Desulfobacca</taxon>
    </lineage>
</organism>
<evidence type="ECO:0000313" key="9">
    <source>
        <dbReference type="Proteomes" id="UP000000483"/>
    </source>
</evidence>
<evidence type="ECO:0000256" key="3">
    <source>
        <dbReference type="ARBA" id="ARBA00022764"/>
    </source>
</evidence>
<keyword evidence="3" id="KW-0574">Periplasm</keyword>
<dbReference type="Pfam" id="PF07940">
    <property type="entry name" value="Hepar_II_III_C"/>
    <property type="match status" value="1"/>
</dbReference>
<sequence length="671" mass="76425">MRLQNASLPEVINRIGDFLFIFRTRARFKKSKIFISDSLIPSADVDHLQLPEFRYPGNDSRLQSLLSGETFTLNGNKREIIAFEDRTRGRFSCDIPVSQNSIDIRMVWEPARLQHLTILLLYLRDHNYQSDSGDFRETAKDFLTPHPTPLPSGEERKRKDESLCRGEGRKNDKSLSNGYKTDSFMQNIGEFVRNSLLDWLDKNPFLSGPHYFSAMECGLRIPVFFYALKILDNLDDLERQRILTSIYQHAWWISRRLSLYSSLGNHTVCECIGLVFAGAVFRSAPEGIAWLNRGIELLQQELFHQILEDGGPAEQSLNYHRFVLDLYWLAADFLEKNRLYDCPAWKPRLLQGETFLQAFCDDQGNFPTLGDSDDGWAIAPGIRPLRGSPFCIKLQKIQPPIQANSEAIKNQVSWETLPSSGYTIIRDKSGLILTFDHGPLGMAPLYGHGHADALSINLRVNGRTILVDPGTYRYNGFPEFRRYFKGTRAHNTVAIDGQDQAAQQTGFIWSHPFRAHLVRTCPIDKGLIIEGSHNGYERLKDPVTHSRIVSFLEGRHLLIRDTFSGTGTHFFELNFHLHPEAIIGAEKEWWVIQYGEARVFMRLFSGGSFTLIKGQEIPPLGWFSPAYGTKLKSRVLNCTLSGSVRNIQFLTAICIDSPGEDDFLLEMANLL</sequence>
<dbReference type="SUPFAM" id="SSF48230">
    <property type="entry name" value="Chondroitin AC/alginate lyase"/>
    <property type="match status" value="1"/>
</dbReference>
<name>F2NDG8_DESAR</name>
<dbReference type="PANTHER" id="PTHR39210:SF1">
    <property type="entry name" value="HEPARIN-SULFATE LYASE"/>
    <property type="match status" value="1"/>
</dbReference>
<dbReference type="Gene3D" id="1.50.10.100">
    <property type="entry name" value="Chondroitin AC/alginate lyase"/>
    <property type="match status" value="1"/>
</dbReference>
<feature type="region of interest" description="Disordered" evidence="5">
    <location>
        <begin position="138"/>
        <end position="178"/>
    </location>
</feature>
<reference evidence="9" key="2">
    <citation type="submission" date="2011-03" db="EMBL/GenBank/DDBJ databases">
        <title>The complete genome of Desulfobacca acetoxidans DSM 11109.</title>
        <authorList>
            <consortium name="US DOE Joint Genome Institute (JGI-PGF)"/>
            <person name="Lucas S."/>
            <person name="Copeland A."/>
            <person name="Lapidus A."/>
            <person name="Bruce D."/>
            <person name="Goodwin L."/>
            <person name="Pitluck S."/>
            <person name="Peters L."/>
            <person name="Kyrpides N."/>
            <person name="Mavromatis K."/>
            <person name="Ivanova N."/>
            <person name="Ovchinnikova G."/>
            <person name="Teshima H."/>
            <person name="Detter J.C."/>
            <person name="Han C."/>
            <person name="Land M."/>
            <person name="Hauser L."/>
            <person name="Markowitz V."/>
            <person name="Cheng J.-F."/>
            <person name="Hugenholtz P."/>
            <person name="Woyke T."/>
            <person name="Wu D."/>
            <person name="Spring S."/>
            <person name="Schueler E."/>
            <person name="Brambilla E."/>
            <person name="Klenk H.-P."/>
            <person name="Eisen J.A."/>
        </authorList>
    </citation>
    <scope>NUCLEOTIDE SEQUENCE [LARGE SCALE GENOMIC DNA]</scope>
    <source>
        <strain evidence="9">ATCC 700848 / DSM 11109 / ASRB2</strain>
    </source>
</reference>